<sequence>MDRTFLRTTGGHNRNEDNDESSVNVQQYEDEQLVPMEEEIILSEMYSIKNNNASGDDGMVAELFKYGGRELGLRIVKLIQDVWIKEEIPDD</sequence>
<feature type="region of interest" description="Disordered" evidence="1">
    <location>
        <begin position="1"/>
        <end position="25"/>
    </location>
</feature>
<evidence type="ECO:0000313" key="2">
    <source>
        <dbReference type="EMBL" id="KAJ4437540.1"/>
    </source>
</evidence>
<proteinExistence type="predicted"/>
<reference evidence="2 3" key="1">
    <citation type="journal article" date="2022" name="Allergy">
        <title>Genome assembly and annotation of Periplaneta americana reveal a comprehensive cockroach allergen profile.</title>
        <authorList>
            <person name="Wang L."/>
            <person name="Xiong Q."/>
            <person name="Saelim N."/>
            <person name="Wang L."/>
            <person name="Nong W."/>
            <person name="Wan A.T."/>
            <person name="Shi M."/>
            <person name="Liu X."/>
            <person name="Cao Q."/>
            <person name="Hui J.H.L."/>
            <person name="Sookrung N."/>
            <person name="Leung T.F."/>
            <person name="Tungtrongchitr A."/>
            <person name="Tsui S.K.W."/>
        </authorList>
    </citation>
    <scope>NUCLEOTIDE SEQUENCE [LARGE SCALE GENOMIC DNA]</scope>
    <source>
        <strain evidence="2">PWHHKU_190912</strain>
    </source>
</reference>
<evidence type="ECO:0000313" key="3">
    <source>
        <dbReference type="Proteomes" id="UP001148838"/>
    </source>
</evidence>
<organism evidence="2 3">
    <name type="scientific">Periplaneta americana</name>
    <name type="common">American cockroach</name>
    <name type="synonym">Blatta americana</name>
    <dbReference type="NCBI Taxonomy" id="6978"/>
    <lineage>
        <taxon>Eukaryota</taxon>
        <taxon>Metazoa</taxon>
        <taxon>Ecdysozoa</taxon>
        <taxon>Arthropoda</taxon>
        <taxon>Hexapoda</taxon>
        <taxon>Insecta</taxon>
        <taxon>Pterygota</taxon>
        <taxon>Neoptera</taxon>
        <taxon>Polyneoptera</taxon>
        <taxon>Dictyoptera</taxon>
        <taxon>Blattodea</taxon>
        <taxon>Blattoidea</taxon>
        <taxon>Blattidae</taxon>
        <taxon>Blattinae</taxon>
        <taxon>Periplaneta</taxon>
    </lineage>
</organism>
<dbReference type="Proteomes" id="UP001148838">
    <property type="component" value="Unassembled WGS sequence"/>
</dbReference>
<name>A0ABQ8SUY0_PERAM</name>
<protein>
    <submittedName>
        <fullName evidence="2">Uncharacterized protein</fullName>
    </submittedName>
</protein>
<dbReference type="EMBL" id="JAJSOF020000021">
    <property type="protein sequence ID" value="KAJ4437540.1"/>
    <property type="molecule type" value="Genomic_DNA"/>
</dbReference>
<evidence type="ECO:0000256" key="1">
    <source>
        <dbReference type="SAM" id="MobiDB-lite"/>
    </source>
</evidence>
<keyword evidence="3" id="KW-1185">Reference proteome</keyword>
<gene>
    <name evidence="2" type="ORF">ANN_17685</name>
</gene>
<comment type="caution">
    <text evidence="2">The sequence shown here is derived from an EMBL/GenBank/DDBJ whole genome shotgun (WGS) entry which is preliminary data.</text>
</comment>
<feature type="compositionally biased region" description="Polar residues" evidence="1">
    <location>
        <begin position="1"/>
        <end position="12"/>
    </location>
</feature>
<accession>A0ABQ8SUY0</accession>